<dbReference type="GeneID" id="43163467"/>
<keyword evidence="6" id="KW-1185">Reference proteome</keyword>
<dbReference type="Gene3D" id="3.30.70.1020">
    <property type="entry name" value="Trehalose-6-phosphate phosphatase related protein, domain 2"/>
    <property type="match status" value="1"/>
</dbReference>
<dbReference type="SUPFAM" id="SSF56784">
    <property type="entry name" value="HAD-like"/>
    <property type="match status" value="1"/>
</dbReference>
<accession>A0ABZ0XUP3</accession>
<dbReference type="InterPro" id="IPR023214">
    <property type="entry name" value="HAD_sf"/>
</dbReference>
<dbReference type="EMBL" id="CP140152">
    <property type="protein sequence ID" value="WQH03384.1"/>
    <property type="molecule type" value="Genomic_DNA"/>
</dbReference>
<dbReference type="CDD" id="cd01627">
    <property type="entry name" value="HAD_TPP"/>
    <property type="match status" value="1"/>
</dbReference>
<keyword evidence="3 4" id="KW-0378">Hydrolase</keyword>
<evidence type="ECO:0000256" key="3">
    <source>
        <dbReference type="ARBA" id="ARBA00022801"/>
    </source>
</evidence>
<proteinExistence type="inferred from homology"/>
<comment type="catalytic activity">
    <reaction evidence="4">
        <text>alpha,alpha-trehalose 6-phosphate + H2O = alpha,alpha-trehalose + phosphate</text>
        <dbReference type="Rhea" id="RHEA:23420"/>
        <dbReference type="ChEBI" id="CHEBI:15377"/>
        <dbReference type="ChEBI" id="CHEBI:16551"/>
        <dbReference type="ChEBI" id="CHEBI:43474"/>
        <dbReference type="ChEBI" id="CHEBI:58429"/>
        <dbReference type="EC" id="3.1.3.12"/>
    </reaction>
</comment>
<keyword evidence="4" id="KW-0479">Metal-binding</keyword>
<organism evidence="5 6">
    <name type="scientific">Duganella zoogloeoides</name>
    <dbReference type="NCBI Taxonomy" id="75659"/>
    <lineage>
        <taxon>Bacteria</taxon>
        <taxon>Pseudomonadati</taxon>
        <taxon>Pseudomonadota</taxon>
        <taxon>Betaproteobacteria</taxon>
        <taxon>Burkholderiales</taxon>
        <taxon>Oxalobacteraceae</taxon>
        <taxon>Telluria group</taxon>
        <taxon>Duganella</taxon>
    </lineage>
</organism>
<dbReference type="GO" id="GO:0004805">
    <property type="term" value="F:trehalose-phosphatase activity"/>
    <property type="evidence" value="ECO:0007669"/>
    <property type="project" value="UniProtKB-EC"/>
</dbReference>
<dbReference type="Pfam" id="PF02358">
    <property type="entry name" value="Trehalose_PPase"/>
    <property type="match status" value="1"/>
</dbReference>
<evidence type="ECO:0000256" key="2">
    <source>
        <dbReference type="ARBA" id="ARBA00008770"/>
    </source>
</evidence>
<dbReference type="PANTHER" id="PTHR43768:SF3">
    <property type="entry name" value="TREHALOSE 6-PHOSPHATE PHOSPHATASE"/>
    <property type="match status" value="1"/>
</dbReference>
<dbReference type="EC" id="3.1.3.12" evidence="4"/>
<dbReference type="NCBIfam" id="TIGR01484">
    <property type="entry name" value="HAD-SF-IIB"/>
    <property type="match status" value="1"/>
</dbReference>
<protein>
    <recommendedName>
        <fullName evidence="4">Trehalose 6-phosphate phosphatase</fullName>
        <ecNumber evidence="4">3.1.3.12</ecNumber>
    </recommendedName>
</protein>
<dbReference type="InterPro" id="IPR044651">
    <property type="entry name" value="OTSB-like"/>
</dbReference>
<dbReference type="Gene3D" id="3.40.50.1000">
    <property type="entry name" value="HAD superfamily/HAD-like"/>
    <property type="match status" value="1"/>
</dbReference>
<gene>
    <name evidence="5" type="primary">otsB</name>
    <name evidence="5" type="ORF">SR858_20345</name>
</gene>
<dbReference type="Proteomes" id="UP001326110">
    <property type="component" value="Chromosome"/>
</dbReference>
<evidence type="ECO:0000313" key="5">
    <source>
        <dbReference type="EMBL" id="WQH03384.1"/>
    </source>
</evidence>
<comment type="pathway">
    <text evidence="1 4">Glycan biosynthesis; trehalose biosynthesis.</text>
</comment>
<dbReference type="PANTHER" id="PTHR43768">
    <property type="entry name" value="TREHALOSE 6-PHOSPHATE PHOSPHATASE"/>
    <property type="match status" value="1"/>
</dbReference>
<dbReference type="RefSeq" id="WP_019921717.1">
    <property type="nucleotide sequence ID" value="NZ_CP140152.1"/>
</dbReference>
<name>A0ABZ0XUP3_9BURK</name>
<sequence length="259" mass="27066">MMATEVEKFALAEWLDGAVFLDFDGTLVDLAETPDTVVVAPGLVQVLASLAERLQGRLAIVSGRPIAQIDAMLAPLKLPVAGVHGAERRDYNGQLHVAKAPSLDAAQLILRALVLAHDGLLLEEKRGALALHYRLAPGLRVQCEQAMEAALIASPGTVLLHGKMVLELKPATVNKGSAVAEFLQEEPFKDCLPVFVGDDTTDEAGIAYAQQLGGIGVKVGAGPSAARCRLDSPQALHAQLVHAAQAAPSTSSISPGDTP</sequence>
<dbReference type="InterPro" id="IPR003337">
    <property type="entry name" value="Trehalose_PPase"/>
</dbReference>
<keyword evidence="4" id="KW-0460">Magnesium</keyword>
<comment type="function">
    <text evidence="4">Removes the phosphate from trehalose 6-phosphate to produce free trehalose.</text>
</comment>
<evidence type="ECO:0000313" key="6">
    <source>
        <dbReference type="Proteomes" id="UP001326110"/>
    </source>
</evidence>
<reference evidence="5 6" key="1">
    <citation type="submission" date="2023-11" db="EMBL/GenBank/DDBJ databases">
        <title>MicrobeMod: A computational toolkit for identifying prokaryotic methylation and restriction-modification with nanopore sequencing.</title>
        <authorList>
            <person name="Crits-Christoph A."/>
            <person name="Kang S.C."/>
            <person name="Lee H."/>
            <person name="Ostrov N."/>
        </authorList>
    </citation>
    <scope>NUCLEOTIDE SEQUENCE [LARGE SCALE GENOMIC DNA]</scope>
    <source>
        <strain evidence="5 6">ATCC 25935</strain>
    </source>
</reference>
<dbReference type="InterPro" id="IPR006379">
    <property type="entry name" value="HAD-SF_hydro_IIB"/>
</dbReference>
<comment type="similarity">
    <text evidence="2 4">Belongs to the trehalose phosphatase family.</text>
</comment>
<dbReference type="InterPro" id="IPR036412">
    <property type="entry name" value="HAD-like_sf"/>
</dbReference>
<comment type="cofactor">
    <cofactor evidence="4">
        <name>Mg(2+)</name>
        <dbReference type="ChEBI" id="CHEBI:18420"/>
    </cofactor>
</comment>
<dbReference type="NCBIfam" id="TIGR00685">
    <property type="entry name" value="T6PP"/>
    <property type="match status" value="1"/>
</dbReference>
<evidence type="ECO:0000256" key="1">
    <source>
        <dbReference type="ARBA" id="ARBA00005199"/>
    </source>
</evidence>
<evidence type="ECO:0000256" key="4">
    <source>
        <dbReference type="RuleBase" id="RU361117"/>
    </source>
</evidence>